<organism evidence="1 2">
    <name type="scientific">Chaenocephalus aceratus</name>
    <name type="common">Blackfin icefish</name>
    <name type="synonym">Chaenichthys aceratus</name>
    <dbReference type="NCBI Taxonomy" id="36190"/>
    <lineage>
        <taxon>Eukaryota</taxon>
        <taxon>Metazoa</taxon>
        <taxon>Chordata</taxon>
        <taxon>Craniata</taxon>
        <taxon>Vertebrata</taxon>
        <taxon>Euteleostomi</taxon>
        <taxon>Actinopterygii</taxon>
        <taxon>Neopterygii</taxon>
        <taxon>Teleostei</taxon>
        <taxon>Neoteleostei</taxon>
        <taxon>Acanthomorphata</taxon>
        <taxon>Eupercaria</taxon>
        <taxon>Perciformes</taxon>
        <taxon>Notothenioidei</taxon>
        <taxon>Channichthyidae</taxon>
        <taxon>Chaenocephalus</taxon>
    </lineage>
</organism>
<dbReference type="EMBL" id="CM043808">
    <property type="protein sequence ID" value="KAI4802121.1"/>
    <property type="molecule type" value="Genomic_DNA"/>
</dbReference>
<evidence type="ECO:0000313" key="1">
    <source>
        <dbReference type="EMBL" id="KAI4802121.1"/>
    </source>
</evidence>
<dbReference type="Proteomes" id="UP001057452">
    <property type="component" value="Chromosome 24"/>
</dbReference>
<name>A0ACB9VRD0_CHAAC</name>
<keyword evidence="2" id="KW-1185">Reference proteome</keyword>
<accession>A0ACB9VRD0</accession>
<comment type="caution">
    <text evidence="1">The sequence shown here is derived from an EMBL/GenBank/DDBJ whole genome shotgun (WGS) entry which is preliminary data.</text>
</comment>
<sequence>LFFATFTSIQVNITEWRRRNGGNNCYVTTPTTPTHARPTHARPTHAPPLQKKREDKSEPR</sequence>
<proteinExistence type="predicted"/>
<feature type="non-terminal residue" evidence="1">
    <location>
        <position position="60"/>
    </location>
</feature>
<reference evidence="1" key="1">
    <citation type="submission" date="2022-05" db="EMBL/GenBank/DDBJ databases">
        <title>Chromosome-level genome of Chaenocephalus aceratus.</title>
        <authorList>
            <person name="Park H."/>
        </authorList>
    </citation>
    <scope>NUCLEOTIDE SEQUENCE</scope>
    <source>
        <strain evidence="1">KU_202001</strain>
    </source>
</reference>
<feature type="non-terminal residue" evidence="1">
    <location>
        <position position="1"/>
    </location>
</feature>
<protein>
    <submittedName>
        <fullName evidence="1">Uncharacterized protein</fullName>
    </submittedName>
</protein>
<evidence type="ECO:0000313" key="2">
    <source>
        <dbReference type="Proteomes" id="UP001057452"/>
    </source>
</evidence>
<gene>
    <name evidence="1" type="ORF">KUCAC02_019979</name>
</gene>